<keyword evidence="4" id="KW-0240">DNA-directed RNA polymerase</keyword>
<evidence type="ECO:0000256" key="2">
    <source>
        <dbReference type="ARBA" id="ARBA00006835"/>
    </source>
</evidence>
<feature type="domain" description="RNA polymerase Rpb2" evidence="12">
    <location>
        <begin position="80"/>
        <end position="125"/>
    </location>
</feature>
<evidence type="ECO:0000313" key="14">
    <source>
        <dbReference type="Proteomes" id="UP000636709"/>
    </source>
</evidence>
<comment type="similarity">
    <text evidence="2">Belongs to the RNA polymerase beta chain family.</text>
</comment>
<dbReference type="InterPro" id="IPR007121">
    <property type="entry name" value="RNA_pol_bsu_CS"/>
</dbReference>
<dbReference type="InterPro" id="IPR014724">
    <property type="entry name" value="RNA_pol_RPB2_OB-fold"/>
</dbReference>
<dbReference type="EMBL" id="JACEFO010000500">
    <property type="protein sequence ID" value="KAF8768855.1"/>
    <property type="molecule type" value="Genomic_DNA"/>
</dbReference>
<dbReference type="Pfam" id="PF04560">
    <property type="entry name" value="RNA_pol_Rpb2_7"/>
    <property type="match status" value="1"/>
</dbReference>
<dbReference type="SUPFAM" id="SSF64484">
    <property type="entry name" value="beta and beta-prime subunits of DNA dependent RNA-polymerase"/>
    <property type="match status" value="1"/>
</dbReference>
<comment type="subcellular location">
    <subcellularLocation>
        <location evidence="1">Nucleus</location>
    </subcellularLocation>
</comment>
<evidence type="ECO:0000256" key="3">
    <source>
        <dbReference type="ARBA" id="ARBA00012418"/>
    </source>
</evidence>
<dbReference type="InterPro" id="IPR007647">
    <property type="entry name" value="RNA_pol_Rpb2_5"/>
</dbReference>
<dbReference type="CDD" id="cd00653">
    <property type="entry name" value="RNA_pol_B_RPB2"/>
    <property type="match status" value="1"/>
</dbReference>
<evidence type="ECO:0000256" key="9">
    <source>
        <dbReference type="ARBA" id="ARBA00023242"/>
    </source>
</evidence>
<dbReference type="GO" id="GO:0000428">
    <property type="term" value="C:DNA-directed RNA polymerase complex"/>
    <property type="evidence" value="ECO:0007669"/>
    <property type="project" value="UniProtKB-KW"/>
</dbReference>
<keyword evidence="14" id="KW-1185">Reference proteome</keyword>
<dbReference type="InterPro" id="IPR007641">
    <property type="entry name" value="RNA_pol_Rpb2_7"/>
</dbReference>
<evidence type="ECO:0000256" key="4">
    <source>
        <dbReference type="ARBA" id="ARBA00022478"/>
    </source>
</evidence>
<dbReference type="Pfam" id="PF04567">
    <property type="entry name" value="RNA_pol_Rpb2_5"/>
    <property type="match status" value="1"/>
</dbReference>
<keyword evidence="5" id="KW-0808">Transferase</keyword>
<dbReference type="InterPro" id="IPR015712">
    <property type="entry name" value="DNA-dir_RNA_pol_su2"/>
</dbReference>
<dbReference type="EC" id="2.7.7.6" evidence="3"/>
<dbReference type="FunFam" id="2.40.270.10:FF:000006">
    <property type="entry name" value="DNA-directed RNA polymerase subunit beta"/>
    <property type="match status" value="1"/>
</dbReference>
<dbReference type="Proteomes" id="UP000636709">
    <property type="component" value="Unassembled WGS sequence"/>
</dbReference>
<dbReference type="Pfam" id="PF00562">
    <property type="entry name" value="RNA_pol_Rpb2_6"/>
    <property type="match status" value="1"/>
</dbReference>
<gene>
    <name evidence="13" type="ORF">HU200_007419</name>
</gene>
<dbReference type="PROSITE" id="PS01166">
    <property type="entry name" value="RNA_POL_BETA"/>
    <property type="match status" value="1"/>
</dbReference>
<dbReference type="GO" id="GO:0005634">
    <property type="term" value="C:nucleus"/>
    <property type="evidence" value="ECO:0007669"/>
    <property type="project" value="UniProtKB-SubCell"/>
</dbReference>
<proteinExistence type="inferred from homology"/>
<dbReference type="InterPro" id="IPR037033">
    <property type="entry name" value="DNA-dir_RNAP_su2_hyb_sf"/>
</dbReference>
<keyword evidence="8" id="KW-0804">Transcription</keyword>
<reference evidence="13" key="1">
    <citation type="submission" date="2020-07" db="EMBL/GenBank/DDBJ databases">
        <title>Genome sequence and genetic diversity analysis of an under-domesticated orphan crop, white fonio (Digitaria exilis).</title>
        <authorList>
            <person name="Bennetzen J.L."/>
            <person name="Chen S."/>
            <person name="Ma X."/>
            <person name="Wang X."/>
            <person name="Yssel A.E.J."/>
            <person name="Chaluvadi S.R."/>
            <person name="Johnson M."/>
            <person name="Gangashetty P."/>
            <person name="Hamidou F."/>
            <person name="Sanogo M.D."/>
            <person name="Zwaenepoel A."/>
            <person name="Wallace J."/>
            <person name="Van De Peer Y."/>
            <person name="Van Deynze A."/>
        </authorList>
    </citation>
    <scope>NUCLEOTIDE SEQUENCE</scope>
    <source>
        <tissue evidence="13">Leaves</tissue>
    </source>
</reference>
<evidence type="ECO:0000313" key="13">
    <source>
        <dbReference type="EMBL" id="KAF8768855.1"/>
    </source>
</evidence>
<sequence length="620" mass="69736">MFVLVIINIFCKIYWGSNFVSNFLLQIHFTILNVWLFFQQCIHIASDGGRVCRPLIIADEGISRVNEGHMKELRDGIRSFDDFLHDGLIEYLDVNEENNALIALYEHVDQDDVERSNITHIEIEPLTILGVVSGLIPYPHRNQSPRNTYQCAMGKQAMGNIAYNQFFRADALLYLLVYAQRPLLTTKTIELVGYDKLGAGQNATVAVMSYGGYDIEDAIVMNKSSLDRGFGRCIVIKNYKIIKENYENGTSDRIVKPQRDKEGALMKQNLQALDLDGIAAPGEIIRNHDIYVNRQTPKDTNRNSTCTPLTDSDYEDSPAIYKGVDGETTVVDRVMLYLDTNGKMSIKCIIRHTRRPEIGDKFSSRHGQKGVCGTIVQQEDFPFSERGTCPDLIMNPHGFPSRMTIGKVFELLGGKAGVSCGQFHYGSAFGELSGNAHSIEDISSTLIRHGFCYNGKDLLYSGILGHPLEAYIFMGPIYYQKLKHMVLDKIHARAEGPRVSLTRQPTEGRNCDGGLRVGEMERDCLIAYGASMVIFERLLLSSDPYQAQVCRKCGLLGYYSYKLKTSYCSMCKNGENIAKMTLPYACKLLFQVLWRRHLDVTFITYAGVVTCAQLVQWPGP</sequence>
<dbReference type="Gene3D" id="2.40.50.150">
    <property type="match status" value="1"/>
</dbReference>
<evidence type="ECO:0000259" key="12">
    <source>
        <dbReference type="Pfam" id="PF04567"/>
    </source>
</evidence>
<protein>
    <recommendedName>
        <fullName evidence="3">DNA-directed RNA polymerase</fullName>
        <ecNumber evidence="3">2.7.7.6</ecNumber>
    </recommendedName>
</protein>
<name>A0A835FMV9_9POAL</name>
<keyword evidence="7" id="KW-0479">Metal-binding</keyword>
<dbReference type="Gene3D" id="2.40.270.10">
    <property type="entry name" value="DNA-directed RNA polymerase, subunit 2, domain 6"/>
    <property type="match status" value="1"/>
</dbReference>
<dbReference type="GO" id="GO:0003677">
    <property type="term" value="F:DNA binding"/>
    <property type="evidence" value="ECO:0007669"/>
    <property type="project" value="InterPro"/>
</dbReference>
<evidence type="ECO:0000256" key="7">
    <source>
        <dbReference type="ARBA" id="ARBA00022723"/>
    </source>
</evidence>
<accession>A0A835FMV9</accession>
<comment type="caution">
    <text evidence="13">The sequence shown here is derived from an EMBL/GenBank/DDBJ whole genome shotgun (WGS) entry which is preliminary data.</text>
</comment>
<evidence type="ECO:0000256" key="5">
    <source>
        <dbReference type="ARBA" id="ARBA00022679"/>
    </source>
</evidence>
<evidence type="ECO:0000256" key="8">
    <source>
        <dbReference type="ARBA" id="ARBA00023163"/>
    </source>
</evidence>
<dbReference type="GO" id="GO:0006351">
    <property type="term" value="P:DNA-templated transcription"/>
    <property type="evidence" value="ECO:0007669"/>
    <property type="project" value="InterPro"/>
</dbReference>
<dbReference type="GO" id="GO:0046872">
    <property type="term" value="F:metal ion binding"/>
    <property type="evidence" value="ECO:0007669"/>
    <property type="project" value="UniProtKB-KW"/>
</dbReference>
<keyword evidence="6" id="KW-0548">Nucleotidyltransferase</keyword>
<dbReference type="OrthoDB" id="667223at2759"/>
<dbReference type="Gene3D" id="3.90.1800.10">
    <property type="entry name" value="RNA polymerase alpha subunit dimerisation domain"/>
    <property type="match status" value="1"/>
</dbReference>
<dbReference type="GO" id="GO:0009561">
    <property type="term" value="P:megagametogenesis"/>
    <property type="evidence" value="ECO:0007669"/>
    <property type="project" value="UniProtKB-ARBA"/>
</dbReference>
<dbReference type="InterPro" id="IPR007120">
    <property type="entry name" value="DNA-dir_RNAP_su2_dom"/>
</dbReference>
<dbReference type="AlphaFoldDB" id="A0A835FMV9"/>
<dbReference type="FunFam" id="2.40.270.10:FF:000011">
    <property type="entry name" value="DNA-directed RNA polymerase subunit beta"/>
    <property type="match status" value="1"/>
</dbReference>
<evidence type="ECO:0000256" key="6">
    <source>
        <dbReference type="ARBA" id="ARBA00022695"/>
    </source>
</evidence>
<dbReference type="PANTHER" id="PTHR20856">
    <property type="entry name" value="DNA-DIRECTED RNA POLYMERASE I SUBUNIT 2"/>
    <property type="match status" value="1"/>
</dbReference>
<organism evidence="13 14">
    <name type="scientific">Digitaria exilis</name>
    <dbReference type="NCBI Taxonomy" id="1010633"/>
    <lineage>
        <taxon>Eukaryota</taxon>
        <taxon>Viridiplantae</taxon>
        <taxon>Streptophyta</taxon>
        <taxon>Embryophyta</taxon>
        <taxon>Tracheophyta</taxon>
        <taxon>Spermatophyta</taxon>
        <taxon>Magnoliopsida</taxon>
        <taxon>Liliopsida</taxon>
        <taxon>Poales</taxon>
        <taxon>Poaceae</taxon>
        <taxon>PACMAD clade</taxon>
        <taxon>Panicoideae</taxon>
        <taxon>Panicodae</taxon>
        <taxon>Paniceae</taxon>
        <taxon>Anthephorinae</taxon>
        <taxon>Digitaria</taxon>
    </lineage>
</organism>
<feature type="domain" description="RNA polymerase Rpb2" evidence="11">
    <location>
        <begin position="513"/>
        <end position="602"/>
    </location>
</feature>
<evidence type="ECO:0000256" key="1">
    <source>
        <dbReference type="ARBA" id="ARBA00004123"/>
    </source>
</evidence>
<evidence type="ECO:0000259" key="11">
    <source>
        <dbReference type="Pfam" id="PF04560"/>
    </source>
</evidence>
<keyword evidence="9" id="KW-0539">Nucleus</keyword>
<dbReference type="GO" id="GO:0003899">
    <property type="term" value="F:DNA-directed RNA polymerase activity"/>
    <property type="evidence" value="ECO:0007669"/>
    <property type="project" value="UniProtKB-EC"/>
</dbReference>
<evidence type="ECO:0000259" key="10">
    <source>
        <dbReference type="Pfam" id="PF00562"/>
    </source>
</evidence>
<dbReference type="GO" id="GO:0032549">
    <property type="term" value="F:ribonucleoside binding"/>
    <property type="evidence" value="ECO:0007669"/>
    <property type="project" value="InterPro"/>
</dbReference>
<feature type="domain" description="DNA-directed RNA polymerase subunit 2 hybrid-binding" evidence="10">
    <location>
        <begin position="133"/>
        <end position="510"/>
    </location>
</feature>